<reference evidence="1" key="1">
    <citation type="journal article" date="2020" name="Nature">
        <title>Giant virus diversity and host interactions through global metagenomics.</title>
        <authorList>
            <person name="Schulz F."/>
            <person name="Roux S."/>
            <person name="Paez-Espino D."/>
            <person name="Jungbluth S."/>
            <person name="Walsh D.A."/>
            <person name="Denef V.J."/>
            <person name="McMahon K.D."/>
            <person name="Konstantinidis K.T."/>
            <person name="Eloe-Fadrosh E.A."/>
            <person name="Kyrpides N.C."/>
            <person name="Woyke T."/>
        </authorList>
    </citation>
    <scope>NUCLEOTIDE SEQUENCE</scope>
    <source>
        <strain evidence="1">GVMAG-M-3300019093-7</strain>
    </source>
</reference>
<dbReference type="EMBL" id="MN739270">
    <property type="protein sequence ID" value="QHS96277.1"/>
    <property type="molecule type" value="Genomic_DNA"/>
</dbReference>
<protein>
    <submittedName>
        <fullName evidence="1">Uncharacterized protein</fullName>
    </submittedName>
</protein>
<proteinExistence type="predicted"/>
<organism evidence="1">
    <name type="scientific">viral metagenome</name>
    <dbReference type="NCBI Taxonomy" id="1070528"/>
    <lineage>
        <taxon>unclassified sequences</taxon>
        <taxon>metagenomes</taxon>
        <taxon>organismal metagenomes</taxon>
    </lineage>
</organism>
<sequence>MSNNTILIIEDSCEEIIITTKAAKTKAPAKKNKKTVNERNINETTQFVVPIKTIIVNGEWICQSVPCVIQSQDQEVTTIKPFNKSRACIVSTDSITNEFTLLERDDKFVYAPGYPEGKIAIDEFSVAPISIHKLKKYFEKNESMTQLLEKAYQDSYVGKGNTFCINMTKYKEYIVNNTTSKLERIGDPVFNRTTRHTVPIPGSFTREEFEQCPSFPAPIGIRAEDFTFPSEQNDILKDLLTQIFNCVNAPECPQELKDEIGLTVTPNSHMCEWCGSLMDISELNQTYCSKEHSVNFCHRDPIIGTKKGNVYIGHCSCNREQGGYSEEQRIQQMIRLAKYNTEYRDIILKALA</sequence>
<dbReference type="AlphaFoldDB" id="A0A6C0BVC4"/>
<name>A0A6C0BVC4_9ZZZZ</name>
<evidence type="ECO:0000313" key="1">
    <source>
        <dbReference type="EMBL" id="QHS96277.1"/>
    </source>
</evidence>
<accession>A0A6C0BVC4</accession>